<evidence type="ECO:0000313" key="2">
    <source>
        <dbReference type="Proteomes" id="UP000289238"/>
    </source>
</evidence>
<reference evidence="1 2" key="1">
    <citation type="submission" date="2018-07" db="EMBL/GenBank/DDBJ databases">
        <title>Leeuwenhoekiella genomics.</title>
        <authorList>
            <person name="Tahon G."/>
            <person name="Willems A."/>
        </authorList>
    </citation>
    <scope>NUCLEOTIDE SEQUENCE [LARGE SCALE GENOMIC DNA]</scope>
    <source>
        <strain evidence="1 2">LMG 22550</strain>
    </source>
</reference>
<evidence type="ECO:0000313" key="1">
    <source>
        <dbReference type="EMBL" id="RXG21902.1"/>
    </source>
</evidence>
<name>A0A4V1KQM2_9FLAO</name>
<protein>
    <submittedName>
        <fullName evidence="1">Uncharacterized protein</fullName>
    </submittedName>
</protein>
<gene>
    <name evidence="1" type="ORF">DSM00_1966</name>
</gene>
<dbReference type="AlphaFoldDB" id="A0A4V1KQM2"/>
<organism evidence="1 2">
    <name type="scientific">Leeuwenhoekiella aequorea</name>
    <dbReference type="NCBI Taxonomy" id="283736"/>
    <lineage>
        <taxon>Bacteria</taxon>
        <taxon>Pseudomonadati</taxon>
        <taxon>Bacteroidota</taxon>
        <taxon>Flavobacteriia</taxon>
        <taxon>Flavobacteriales</taxon>
        <taxon>Flavobacteriaceae</taxon>
        <taxon>Leeuwenhoekiella</taxon>
    </lineage>
</organism>
<accession>A0A4V1KQM2</accession>
<comment type="caution">
    <text evidence="1">The sequence shown here is derived from an EMBL/GenBank/DDBJ whole genome shotgun (WGS) entry which is preliminary data.</text>
</comment>
<sequence>MKELRVLVLFGFVNLFLFNSCKEKPSNHNDVKIVNDTLFSDFHKDEMLKPAAFDTIIDNKKVSLYWIESDN</sequence>
<dbReference type="Proteomes" id="UP000289238">
    <property type="component" value="Unassembled WGS sequence"/>
</dbReference>
<keyword evidence="2" id="KW-1185">Reference proteome</keyword>
<dbReference type="EMBL" id="QOVM01000004">
    <property type="protein sequence ID" value="RXG21902.1"/>
    <property type="molecule type" value="Genomic_DNA"/>
</dbReference>
<feature type="non-terminal residue" evidence="1">
    <location>
        <position position="71"/>
    </location>
</feature>
<proteinExistence type="predicted"/>